<dbReference type="FunFam" id="3.40.30.10:FF:000087">
    <property type="entry name" value="DnaJ homolog subfamily C member 10"/>
    <property type="match status" value="1"/>
</dbReference>
<dbReference type="PROSITE" id="PS51125">
    <property type="entry name" value="NHL"/>
    <property type="match status" value="1"/>
</dbReference>
<feature type="region of interest" description="Disordered" evidence="9">
    <location>
        <begin position="1141"/>
        <end position="1207"/>
    </location>
</feature>
<dbReference type="PRINTS" id="PR00625">
    <property type="entry name" value="JDOMAIN"/>
</dbReference>
<dbReference type="SUPFAM" id="SSF101898">
    <property type="entry name" value="NHL repeat"/>
    <property type="match status" value="1"/>
</dbReference>
<dbReference type="GO" id="GO:0005788">
    <property type="term" value="C:endoplasmic reticulum lumen"/>
    <property type="evidence" value="ECO:0007669"/>
    <property type="project" value="TreeGrafter"/>
</dbReference>
<dbReference type="CDD" id="cd00045">
    <property type="entry name" value="DED"/>
    <property type="match status" value="1"/>
</dbReference>
<dbReference type="GO" id="GO:0016671">
    <property type="term" value="F:oxidoreductase activity, acting on a sulfur group of donors, disulfide as acceptor"/>
    <property type="evidence" value="ECO:0007669"/>
    <property type="project" value="TreeGrafter"/>
</dbReference>
<accession>A0A8J9ZA53</accession>
<evidence type="ECO:0000256" key="4">
    <source>
        <dbReference type="ARBA" id="ARBA00022737"/>
    </source>
</evidence>
<organism evidence="13 14">
    <name type="scientific">Branchiostoma lanceolatum</name>
    <name type="common">Common lancelet</name>
    <name type="synonym">Amphioxus lanceolatum</name>
    <dbReference type="NCBI Taxonomy" id="7740"/>
    <lineage>
        <taxon>Eukaryota</taxon>
        <taxon>Metazoa</taxon>
        <taxon>Chordata</taxon>
        <taxon>Cephalochordata</taxon>
        <taxon>Leptocardii</taxon>
        <taxon>Amphioxiformes</taxon>
        <taxon>Branchiostomatidae</taxon>
        <taxon>Branchiostoma</taxon>
    </lineage>
</organism>
<dbReference type="GO" id="GO:0005789">
    <property type="term" value="C:endoplasmic reticulum membrane"/>
    <property type="evidence" value="ECO:0007669"/>
    <property type="project" value="UniProtKB-SubCell"/>
</dbReference>
<dbReference type="PRINTS" id="PR00421">
    <property type="entry name" value="THIOREDOXIN"/>
</dbReference>
<dbReference type="GO" id="GO:0042981">
    <property type="term" value="P:regulation of apoptotic process"/>
    <property type="evidence" value="ECO:0007669"/>
    <property type="project" value="InterPro"/>
</dbReference>
<dbReference type="FunFam" id="2.120.10.30:FF:000064">
    <property type="entry name" value="Uncharacterized protein"/>
    <property type="match status" value="1"/>
</dbReference>
<dbReference type="InterPro" id="IPR011042">
    <property type="entry name" value="6-blade_b-propeller_TolB-like"/>
</dbReference>
<dbReference type="InterPro" id="IPR001623">
    <property type="entry name" value="DnaJ_domain"/>
</dbReference>
<evidence type="ECO:0000256" key="8">
    <source>
        <dbReference type="PROSITE-ProRule" id="PRU00504"/>
    </source>
</evidence>
<evidence type="ECO:0000256" key="6">
    <source>
        <dbReference type="ARBA" id="ARBA00035002"/>
    </source>
</evidence>
<dbReference type="PANTHER" id="PTHR44340:SF1">
    <property type="entry name" value="DNAJ HOMOLOG SUBFAMILY C MEMBER 10"/>
    <property type="match status" value="1"/>
</dbReference>
<dbReference type="PROSITE" id="PS50076">
    <property type="entry name" value="DNAJ_2"/>
    <property type="match status" value="1"/>
</dbReference>
<evidence type="ECO:0000256" key="9">
    <source>
        <dbReference type="SAM" id="MobiDB-lite"/>
    </source>
</evidence>
<feature type="domain" description="Thioredoxin" evidence="12">
    <location>
        <begin position="562"/>
        <end position="720"/>
    </location>
</feature>
<gene>
    <name evidence="13" type="primary">DNAJC10</name>
    <name evidence="13" type="ORF">BLAG_LOCUS10625</name>
</gene>
<dbReference type="Pfam" id="PF01335">
    <property type="entry name" value="DED"/>
    <property type="match status" value="1"/>
</dbReference>
<dbReference type="InterPro" id="IPR035674">
    <property type="entry name" value="ERdj5_TRX_C"/>
</dbReference>
<dbReference type="InterPro" id="IPR011029">
    <property type="entry name" value="DEATH-like_dom_sf"/>
</dbReference>
<dbReference type="CDD" id="cd06257">
    <property type="entry name" value="DnaJ"/>
    <property type="match status" value="1"/>
</dbReference>
<evidence type="ECO:0000313" key="13">
    <source>
        <dbReference type="EMBL" id="CAH1249574.1"/>
    </source>
</evidence>
<keyword evidence="4" id="KW-0677">Repeat</keyword>
<feature type="domain" description="Thioredoxin" evidence="12">
    <location>
        <begin position="371"/>
        <end position="492"/>
    </location>
</feature>
<dbReference type="SUPFAM" id="SSF52833">
    <property type="entry name" value="Thioredoxin-like"/>
    <property type="match status" value="5"/>
</dbReference>
<feature type="repeat" description="NHL" evidence="8">
    <location>
        <begin position="1314"/>
        <end position="1357"/>
    </location>
</feature>
<comment type="subcellular location">
    <subcellularLocation>
        <location evidence="1">Endoplasmic reticulum membrane</location>
        <topology evidence="1">Single-pass type IV membrane protein</topology>
    </subcellularLocation>
</comment>
<evidence type="ECO:0000256" key="2">
    <source>
        <dbReference type="ARBA" id="ARBA00020920"/>
    </source>
</evidence>
<dbReference type="InterPro" id="IPR036869">
    <property type="entry name" value="J_dom_sf"/>
</dbReference>
<dbReference type="GO" id="GO:0006914">
    <property type="term" value="P:autophagy"/>
    <property type="evidence" value="ECO:0007669"/>
    <property type="project" value="UniProtKB-KW"/>
</dbReference>
<proteinExistence type="predicted"/>
<dbReference type="InterPro" id="IPR052460">
    <property type="entry name" value="ER_disulfide_reductase"/>
</dbReference>
<reference evidence="13" key="1">
    <citation type="submission" date="2022-01" db="EMBL/GenBank/DDBJ databases">
        <authorList>
            <person name="Braso-Vives M."/>
        </authorList>
    </citation>
    <scope>NUCLEOTIDE SEQUENCE</scope>
</reference>
<feature type="domain" description="J" evidence="10">
    <location>
        <begin position="1"/>
        <end position="35"/>
    </location>
</feature>
<comment type="function">
    <text evidence="6">Plays an important role in regulating the size of autophagosomes during the formation process.</text>
</comment>
<dbReference type="OrthoDB" id="5810603at2759"/>
<name>A0A8J9ZA53_BRALA</name>
<feature type="domain" description="Thioredoxin" evidence="12">
    <location>
        <begin position="50"/>
        <end position="174"/>
    </location>
</feature>
<dbReference type="Gene3D" id="1.10.287.110">
    <property type="entry name" value="DnaJ domain"/>
    <property type="match status" value="1"/>
</dbReference>
<dbReference type="EMBL" id="OV696702">
    <property type="protein sequence ID" value="CAH1249574.1"/>
    <property type="molecule type" value="Genomic_DNA"/>
</dbReference>
<dbReference type="InterPro" id="IPR018253">
    <property type="entry name" value="DnaJ_domain_CS"/>
</dbReference>
<dbReference type="GO" id="GO:0036498">
    <property type="term" value="P:IRE1-mediated unfolded protein response"/>
    <property type="evidence" value="ECO:0007669"/>
    <property type="project" value="TreeGrafter"/>
</dbReference>
<dbReference type="Gene3D" id="1.10.533.10">
    <property type="entry name" value="Death Domain, Fas"/>
    <property type="match status" value="1"/>
</dbReference>
<evidence type="ECO:0000256" key="7">
    <source>
        <dbReference type="ARBA" id="ARBA00035043"/>
    </source>
</evidence>
<dbReference type="SUPFAM" id="SSF47986">
    <property type="entry name" value="DEATH domain"/>
    <property type="match status" value="1"/>
</dbReference>
<protein>
    <recommendedName>
        <fullName evidence="2">DnaJ homolog subfamily C member 10</fullName>
    </recommendedName>
    <alternativeName>
        <fullName evidence="3">DnaJ homolog subfamily C member 16</fullName>
    </alternativeName>
    <alternativeName>
        <fullName evidence="7">Endoplasmic reticulum DNA J domain-containing protein 8</fullName>
    </alternativeName>
</protein>
<dbReference type="PROSITE" id="PS50168">
    <property type="entry name" value="DED"/>
    <property type="match status" value="1"/>
</dbReference>
<evidence type="ECO:0000256" key="5">
    <source>
        <dbReference type="ARBA" id="ARBA00023006"/>
    </source>
</evidence>
<sequence length="1399" mass="159762">MLEDDPEAHNKFVTINKAYEVLKDEELRKKYDLYGEEGLKDDFHGGGRYESWSYYNQEFGIYDEDPEIITLNRAEFEQTVRQSDDIWFINFYSPRCSHCHDLAPAWREVGRELVNVIRIGAVNCQEEWILCRHQGINRYPSLILYSGSTRRPERYTDEKTTKKMVKFALKQVTASVTDLWAANFDMAIHNAETADLPWVITFCSSGLDCLSDTNQKKLAAMLDRLVNIGGVDCDVSETICERLGVESGTRFYTPGEVKKGKGQVLNSLDAQEAAAEILKLMPDVVTLDNDSFEKMREGLSKGEEQSWLLHFMVGNDVDLELRKLPVLLEDMNIGRINCSNSRQLCRSLHIRHYPSIAVFKSKGGHEVHHGRMTAHDIVNFAKEAAASLVEVLSPDDFPGRVINNKDPWFVDFFAPWCPPCRMLLPEWRKASRSLDGTVSFGTVDCTIHNVLCNKMNIHSYPTTVFYNQSVPHFLSGMHQAEELVEFAQDTLRPPVHILTSDNFVPLIGDRGDNDMWLVDFYAPWCGPCQDLAPEWRKLAKTMQGIANVAQVDCDRYHTLCTSQNIHSYPTIRLYPPTHTGTSYFKKYPSHWWRNVGSFRTWIFQHLPSKTPELSHAEFQKRVLQGQDAWVIDFFTPWCSHCQVFAPEFERAARLGDEVAHFGKVNCDMYSDLCQQAWVRAYPTLRFYKPNMEGKQKNIFGESINSQSAEYIVNYIKQKVGNRRLRKSALDQHRANTSLSLLGKLHGYRMAGPVREFEGINDADRRHFDFVQTLLRVSEELTDDETANVKLFCMHLIPKSKSEKLRRAVDVFVALMELCKIDQENLDFVEEILERIGRQDLVRDILRPFQPPDREIPENPELQPGTSAEGATADGATMSDTYLVINGQRHMIQETIDQHRRNIASLCGVRRSQVKFRGYKKGKSILVHFSIPRENTAVLRLMANHSDPRLVYMGIKSLQFDTEVPIEVTRETLWNDVKRQLPADDIEVGCKTPTKRQRAPKNWTHLSALNLFSDTLPLQLQVAESLEYQGFSYSLVQALVQKDQLRDQQMRRTIQNLRKAEVDSNTLMTMRSKLTITGNMLKEAQESITVLEKELRIQQAREDTGKAKQVMIRFHGTGYTGEKPFGGWSADVEKADVATQTHVIDDKHSTQIPEDNRLQEELDDAESSAGMPELDGGEFKQEERSSVPSTMEQITQSKPAAAEGTTDQDVGRRVEMFTRHSTDGKVVSKFGLPMSGDYRGIAVDMRNNILVTEASHVHCEVHVFRPDGKRVRRFRHQDSGMKQPEYITVDRKGNILLTDSTTHSVYVFDEFGKFLFKFGGEGSGKGQLLCPNGICTDEYGNIIVADCRNSRVQIFTRGGEYIRHIDNGCWTEGVAIGPQGHLVVTNFYDNTVSVYRYFSY</sequence>
<dbReference type="Proteomes" id="UP000838412">
    <property type="component" value="Chromosome 17"/>
</dbReference>
<evidence type="ECO:0000313" key="14">
    <source>
        <dbReference type="Proteomes" id="UP000838412"/>
    </source>
</evidence>
<dbReference type="Pfam" id="PF17170">
    <property type="entry name" value="DUF5128"/>
    <property type="match status" value="1"/>
</dbReference>
<dbReference type="PROSITE" id="PS00636">
    <property type="entry name" value="DNAJ_1"/>
    <property type="match status" value="1"/>
</dbReference>
<dbReference type="InterPro" id="IPR017937">
    <property type="entry name" value="Thioredoxin_CS"/>
</dbReference>
<dbReference type="GO" id="GO:0051787">
    <property type="term" value="F:misfolded protein binding"/>
    <property type="evidence" value="ECO:0007669"/>
    <property type="project" value="TreeGrafter"/>
</dbReference>
<dbReference type="SMART" id="SM00031">
    <property type="entry name" value="DED"/>
    <property type="match status" value="1"/>
</dbReference>
<evidence type="ECO:0000259" key="10">
    <source>
        <dbReference type="PROSITE" id="PS50076"/>
    </source>
</evidence>
<evidence type="ECO:0000259" key="11">
    <source>
        <dbReference type="PROSITE" id="PS50168"/>
    </source>
</evidence>
<feature type="region of interest" description="Disordered" evidence="9">
    <location>
        <begin position="848"/>
        <end position="872"/>
    </location>
</feature>
<dbReference type="PROSITE" id="PS51352">
    <property type="entry name" value="THIOREDOXIN_2"/>
    <property type="match status" value="3"/>
</dbReference>
<feature type="domain" description="DED" evidence="11">
    <location>
        <begin position="768"/>
        <end position="846"/>
    </location>
</feature>
<feature type="compositionally biased region" description="Polar residues" evidence="9">
    <location>
        <begin position="1185"/>
        <end position="1197"/>
    </location>
</feature>
<evidence type="ECO:0000256" key="1">
    <source>
        <dbReference type="ARBA" id="ARBA00004163"/>
    </source>
</evidence>
<dbReference type="Pfam" id="PF20694">
    <property type="entry name" value="TRADD-like_N"/>
    <property type="match status" value="1"/>
</dbReference>
<dbReference type="GO" id="GO:0015035">
    <property type="term" value="F:protein-disulfide reductase activity"/>
    <property type="evidence" value="ECO:0007669"/>
    <property type="project" value="TreeGrafter"/>
</dbReference>
<keyword evidence="5" id="KW-0072">Autophagy</keyword>
<dbReference type="Gene3D" id="2.120.10.30">
    <property type="entry name" value="TolB, C-terminal domain"/>
    <property type="match status" value="1"/>
</dbReference>
<dbReference type="InterPro" id="IPR001258">
    <property type="entry name" value="NHL_repeat"/>
</dbReference>
<dbReference type="InterPro" id="IPR049341">
    <property type="entry name" value="TRADD-like_N"/>
</dbReference>
<feature type="compositionally biased region" description="Basic and acidic residues" evidence="9">
    <location>
        <begin position="1142"/>
        <end position="1159"/>
    </location>
</feature>
<evidence type="ECO:0000256" key="3">
    <source>
        <dbReference type="ARBA" id="ARBA00020921"/>
    </source>
</evidence>
<dbReference type="CDD" id="cd03004">
    <property type="entry name" value="PDI_a_ERdj5_C"/>
    <property type="match status" value="1"/>
</dbReference>
<dbReference type="InterPro" id="IPR013766">
    <property type="entry name" value="Thioredoxin_domain"/>
</dbReference>
<dbReference type="InterPro" id="IPR036249">
    <property type="entry name" value="Thioredoxin-like_sf"/>
</dbReference>
<dbReference type="Pfam" id="PF00085">
    <property type="entry name" value="Thioredoxin"/>
    <property type="match status" value="4"/>
</dbReference>
<dbReference type="Gene3D" id="3.40.30.10">
    <property type="entry name" value="Glutaredoxin"/>
    <property type="match status" value="6"/>
</dbReference>
<dbReference type="PANTHER" id="PTHR44340">
    <property type="entry name" value="DNAJ HOMOLOG SUBFAMILY C MEMBER 10"/>
    <property type="match status" value="1"/>
</dbReference>
<dbReference type="InterPro" id="IPR001875">
    <property type="entry name" value="DED_dom"/>
</dbReference>
<keyword evidence="14" id="KW-1185">Reference proteome</keyword>
<dbReference type="PROSITE" id="PS00194">
    <property type="entry name" value="THIOREDOXIN_1"/>
    <property type="match status" value="2"/>
</dbReference>
<evidence type="ECO:0000259" key="12">
    <source>
        <dbReference type="PROSITE" id="PS51352"/>
    </source>
</evidence>